<dbReference type="EMBL" id="FOVI01000005">
    <property type="protein sequence ID" value="SFN40776.1"/>
    <property type="molecule type" value="Genomic_DNA"/>
</dbReference>
<accession>A0A1I4YRZ3</accession>
<feature type="compositionally biased region" description="Polar residues" evidence="1">
    <location>
        <begin position="1"/>
        <end position="25"/>
    </location>
</feature>
<sequence>MFEDINQQNAETGSQYQTNSFNDTNPGGLWPDGFTNISDNYFSPWDIGFNRGAAYVNKQPSYIFENGDGGVDGNYSPYTLEVYAWIGLAYFDGVNDGVLTNPLTTPPTPIVSMAANPGQYPNLYTFNAGIHQEVGNLIRTASPLRFLPAEATRIEDINDHLPTMNPSNPKYPAPQAWTHTQGASGFDIVGAVLPQEEALLKEYGKVFFYEVDVFEAGAFVGKYYLHPEIHTLNDGSTPWQKVEDTPGGTQQQANVPFGSFDLYYYTDGSSNQTSYSSGSGGSGTCNSFEVIVDRQNINHTEPILGGSVSKTLVMDFLLHHITFWQNSALSLKVE</sequence>
<evidence type="ECO:0000313" key="2">
    <source>
        <dbReference type="EMBL" id="SFN40776.1"/>
    </source>
</evidence>
<dbReference type="AlphaFoldDB" id="A0A1I4YRZ3"/>
<dbReference type="STRING" id="913024.SAMN05421741_10525"/>
<name>A0A1I4YRZ3_9FLAO</name>
<keyword evidence="3" id="KW-1185">Reference proteome</keyword>
<evidence type="ECO:0000256" key="1">
    <source>
        <dbReference type="SAM" id="MobiDB-lite"/>
    </source>
</evidence>
<gene>
    <name evidence="2" type="ORF">SAMN05421741_10525</name>
</gene>
<evidence type="ECO:0000313" key="3">
    <source>
        <dbReference type="Proteomes" id="UP000199036"/>
    </source>
</evidence>
<proteinExistence type="predicted"/>
<organism evidence="2 3">
    <name type="scientific">Paenimyroides ummariense</name>
    <dbReference type="NCBI Taxonomy" id="913024"/>
    <lineage>
        <taxon>Bacteria</taxon>
        <taxon>Pseudomonadati</taxon>
        <taxon>Bacteroidota</taxon>
        <taxon>Flavobacteriia</taxon>
        <taxon>Flavobacteriales</taxon>
        <taxon>Flavobacteriaceae</taxon>
        <taxon>Paenimyroides</taxon>
    </lineage>
</organism>
<dbReference type="Proteomes" id="UP000199036">
    <property type="component" value="Unassembled WGS sequence"/>
</dbReference>
<protein>
    <submittedName>
        <fullName evidence="2">Uncharacterized protein</fullName>
    </submittedName>
</protein>
<feature type="region of interest" description="Disordered" evidence="1">
    <location>
        <begin position="1"/>
        <end position="27"/>
    </location>
</feature>
<reference evidence="3" key="1">
    <citation type="submission" date="2016-10" db="EMBL/GenBank/DDBJ databases">
        <authorList>
            <person name="Varghese N."/>
            <person name="Submissions S."/>
        </authorList>
    </citation>
    <scope>NUCLEOTIDE SEQUENCE [LARGE SCALE GENOMIC DNA]</scope>
    <source>
        <strain evidence="3">DS-12</strain>
    </source>
</reference>
<dbReference type="RefSeq" id="WP_091520188.1">
    <property type="nucleotide sequence ID" value="NZ_FOVI01000005.1"/>
</dbReference>